<dbReference type="InterPro" id="IPR000909">
    <property type="entry name" value="PLipase_C_PInositol-sp_X_dom"/>
</dbReference>
<sequence>MPPNVTIRNLSNIPFNLVKVEHFEPHVEQGGFQLKNVTQALGNVTNTLGLTNTTTRKDVPQIDPDTKPTSSRDVDVRIVPYAIAKTDIKLSQPDERLRLTFQAEGGGKHQLYCPVPTSKTATLVALDERNPQRFTGIYLTDDSYVALFNSTNLSSWQRMLPNETPLGALSIPGSHNSPTWYNAPPSVRCQAVSPREQLENGFRFFDIRVQVPEPFDANSDRLNLVHSAFPISLTGNKVFRELYNDITKFLQDNKSETLIMSLKREGTGKGTDEQLSRILHNHYFRDRDLWFTEPRVPNLGEARGKIVLLRRFGLEEELRREHNGRGLGIDAQVWADNTPNATCPSGDVVVQDFYEVLERPSIEKKIAYARDHLERSGACVFNPHDVRATEGKKIPLHINFLSASNFWKVGTWPEKIAAEVNPAVVEHICKSHQLDDRGNVKNGNWSTGILVTDWVGLGGDWDLSRAVVGLNTRLIK</sequence>
<dbReference type="Proteomes" id="UP000288859">
    <property type="component" value="Unassembled WGS sequence"/>
</dbReference>
<proteinExistence type="predicted"/>
<accession>A0A438MW18</accession>
<feature type="domain" description="Phosphatidylinositol-specific phospholipase C X" evidence="1">
    <location>
        <begin position="163"/>
        <end position="311"/>
    </location>
</feature>
<dbReference type="PANTHER" id="PTHR13593">
    <property type="match status" value="1"/>
</dbReference>
<dbReference type="PROSITE" id="PS50007">
    <property type="entry name" value="PIPLC_X_DOMAIN"/>
    <property type="match status" value="1"/>
</dbReference>
<evidence type="ECO:0000313" key="3">
    <source>
        <dbReference type="Proteomes" id="UP000288859"/>
    </source>
</evidence>
<name>A0A438MW18_EXOME</name>
<comment type="caution">
    <text evidence="2">The sequence shown here is derived from an EMBL/GenBank/DDBJ whole genome shotgun (WGS) entry which is preliminary data.</text>
</comment>
<dbReference type="PANTHER" id="PTHR13593:SF113">
    <property type="entry name" value="SI:DKEY-266F7.9"/>
    <property type="match status" value="1"/>
</dbReference>
<evidence type="ECO:0000313" key="2">
    <source>
        <dbReference type="EMBL" id="RVX67953.1"/>
    </source>
</evidence>
<evidence type="ECO:0000259" key="1">
    <source>
        <dbReference type="SMART" id="SM00148"/>
    </source>
</evidence>
<reference evidence="2 3" key="1">
    <citation type="submission" date="2017-03" db="EMBL/GenBank/DDBJ databases">
        <title>Genomes of endolithic fungi from Antarctica.</title>
        <authorList>
            <person name="Coleine C."/>
            <person name="Masonjones S."/>
            <person name="Stajich J.E."/>
        </authorList>
    </citation>
    <scope>NUCLEOTIDE SEQUENCE [LARGE SCALE GENOMIC DNA]</scope>
    <source>
        <strain evidence="2 3">CCFEE 6314</strain>
    </source>
</reference>
<organism evidence="2 3">
    <name type="scientific">Exophiala mesophila</name>
    <name type="common">Black yeast-like fungus</name>
    <dbReference type="NCBI Taxonomy" id="212818"/>
    <lineage>
        <taxon>Eukaryota</taxon>
        <taxon>Fungi</taxon>
        <taxon>Dikarya</taxon>
        <taxon>Ascomycota</taxon>
        <taxon>Pezizomycotina</taxon>
        <taxon>Eurotiomycetes</taxon>
        <taxon>Chaetothyriomycetidae</taxon>
        <taxon>Chaetothyriales</taxon>
        <taxon>Herpotrichiellaceae</taxon>
        <taxon>Exophiala</taxon>
    </lineage>
</organism>
<dbReference type="Pfam" id="PF00388">
    <property type="entry name" value="PI-PLC-X"/>
    <property type="match status" value="1"/>
</dbReference>
<dbReference type="InterPro" id="IPR017946">
    <property type="entry name" value="PLC-like_Pdiesterase_TIM-brl"/>
</dbReference>
<dbReference type="SMART" id="SM00148">
    <property type="entry name" value="PLCXc"/>
    <property type="match status" value="1"/>
</dbReference>
<dbReference type="GO" id="GO:0006629">
    <property type="term" value="P:lipid metabolic process"/>
    <property type="evidence" value="ECO:0007669"/>
    <property type="project" value="InterPro"/>
</dbReference>
<dbReference type="SUPFAM" id="SSF51695">
    <property type="entry name" value="PLC-like phosphodiesterases"/>
    <property type="match status" value="1"/>
</dbReference>
<dbReference type="AlphaFoldDB" id="A0A438MW18"/>
<dbReference type="InterPro" id="IPR051057">
    <property type="entry name" value="PI-PLC_domain"/>
</dbReference>
<dbReference type="CDD" id="cd08586">
    <property type="entry name" value="PI-PLCc_BcPLC_like"/>
    <property type="match status" value="1"/>
</dbReference>
<protein>
    <recommendedName>
        <fullName evidence="1">Phosphatidylinositol-specific phospholipase C X domain-containing protein</fullName>
    </recommendedName>
</protein>
<dbReference type="GO" id="GO:0008081">
    <property type="term" value="F:phosphoric diester hydrolase activity"/>
    <property type="evidence" value="ECO:0007669"/>
    <property type="project" value="InterPro"/>
</dbReference>
<dbReference type="EMBL" id="NAJM01000043">
    <property type="protein sequence ID" value="RVX67953.1"/>
    <property type="molecule type" value="Genomic_DNA"/>
</dbReference>
<dbReference type="VEuPathDB" id="FungiDB:PV10_08148"/>
<dbReference type="OrthoDB" id="1046782at2759"/>
<dbReference type="Gene3D" id="3.20.20.190">
    <property type="entry name" value="Phosphatidylinositol (PI) phosphodiesterase"/>
    <property type="match status" value="1"/>
</dbReference>
<gene>
    <name evidence="2" type="ORF">B0A52_08558</name>
</gene>